<dbReference type="InterPro" id="IPR005913">
    <property type="entry name" value="dTDP_dehydrorham_reduct"/>
</dbReference>
<comment type="caution">
    <text evidence="8">The sequence shown here is derived from an EMBL/GenBank/DDBJ whole genome shotgun (WGS) entry which is preliminary data.</text>
</comment>
<evidence type="ECO:0000259" key="7">
    <source>
        <dbReference type="Pfam" id="PF04321"/>
    </source>
</evidence>
<dbReference type="Proteomes" id="UP000807504">
    <property type="component" value="Unassembled WGS sequence"/>
</dbReference>
<dbReference type="AlphaFoldDB" id="A0A8T0F5P3"/>
<evidence type="ECO:0000256" key="5">
    <source>
        <dbReference type="ARBA" id="ARBA00045998"/>
    </source>
</evidence>
<feature type="domain" description="RmlD-like substrate binding" evidence="7">
    <location>
        <begin position="1"/>
        <end position="111"/>
    </location>
</feature>
<proteinExistence type="inferred from homology"/>
<evidence type="ECO:0000256" key="2">
    <source>
        <dbReference type="ARBA" id="ARBA00008656"/>
    </source>
</evidence>
<dbReference type="EMBL" id="JABXBU010000030">
    <property type="protein sequence ID" value="KAF8785638.1"/>
    <property type="molecule type" value="Genomic_DNA"/>
</dbReference>
<dbReference type="Gene3D" id="3.40.50.720">
    <property type="entry name" value="NAD(P)-binding Rossmann-like Domain"/>
    <property type="match status" value="2"/>
</dbReference>
<dbReference type="PANTHER" id="PTHR10491:SF4">
    <property type="entry name" value="METHIONINE ADENOSYLTRANSFERASE 2 SUBUNIT BETA"/>
    <property type="match status" value="1"/>
</dbReference>
<evidence type="ECO:0000313" key="8">
    <source>
        <dbReference type="EMBL" id="KAF8785638.1"/>
    </source>
</evidence>
<evidence type="ECO:0000256" key="4">
    <source>
        <dbReference type="ARBA" id="ARBA00029977"/>
    </source>
</evidence>
<keyword evidence="9" id="KW-1185">Reference proteome</keyword>
<evidence type="ECO:0000256" key="6">
    <source>
        <dbReference type="ARBA" id="ARBA00046786"/>
    </source>
</evidence>
<evidence type="ECO:0000256" key="1">
    <source>
        <dbReference type="ARBA" id="ARBA00005224"/>
    </source>
</evidence>
<dbReference type="GO" id="GO:0048269">
    <property type="term" value="C:methionine adenosyltransferase complex"/>
    <property type="evidence" value="ECO:0007669"/>
    <property type="project" value="TreeGrafter"/>
</dbReference>
<evidence type="ECO:0000313" key="9">
    <source>
        <dbReference type="Proteomes" id="UP000807504"/>
    </source>
</evidence>
<sequence>MNVIVTGASGLLGRAVVTEFKRNSWKVLGLARTRVRDDLVQIDLTDIDAVSGIVREFKPHAIIHCAAEKSPDKIQMDPDSYYPLNVTVPGELAKLAAEVKAVYVFISTDYVLVELNELLLEINPGSCILRIPVIYGGEENVEESAISSLINAIRSNGVKEVSNYEIRFPSHTTDIASIIYQLVQRKLHGPLLEHIIYHWCGAEALTKYQMAKMIAENFGQRHDNIIPFNFASPGVPRPKNAHLSCERLENLGIRRHTRFEEGIQEFRKFFQ</sequence>
<dbReference type="CDD" id="cd05254">
    <property type="entry name" value="dTDP_HR_like_SDR_e"/>
    <property type="match status" value="1"/>
</dbReference>
<dbReference type="InterPro" id="IPR036291">
    <property type="entry name" value="NAD(P)-bd_dom_sf"/>
</dbReference>
<reference evidence="8" key="1">
    <citation type="journal article" date="2020" name="bioRxiv">
        <title>Chromosome-level reference genome of the European wasp spider Argiope bruennichi: a resource for studies on range expansion and evolutionary adaptation.</title>
        <authorList>
            <person name="Sheffer M.M."/>
            <person name="Hoppe A."/>
            <person name="Krehenwinkel H."/>
            <person name="Uhl G."/>
            <person name="Kuss A.W."/>
            <person name="Jensen L."/>
            <person name="Jensen C."/>
            <person name="Gillespie R.G."/>
            <person name="Hoff K.J."/>
            <person name="Prost S."/>
        </authorList>
    </citation>
    <scope>NUCLEOTIDE SEQUENCE</scope>
</reference>
<reference evidence="8" key="2">
    <citation type="submission" date="2020-06" db="EMBL/GenBank/DDBJ databases">
        <authorList>
            <person name="Sheffer M."/>
        </authorList>
    </citation>
    <scope>NUCLEOTIDE SEQUENCE</scope>
</reference>
<comment type="pathway">
    <text evidence="1">Amino-acid biosynthesis; S-adenosyl-L-methionine biosynthesis; S-adenosyl-L-methionine from L-methionine: step 1/1.</text>
</comment>
<name>A0A8T0F5P3_ARGBR</name>
<gene>
    <name evidence="8" type="ORF">HNY73_011153</name>
</gene>
<dbReference type="SUPFAM" id="SSF51735">
    <property type="entry name" value="NAD(P)-binding Rossmann-fold domains"/>
    <property type="match status" value="1"/>
</dbReference>
<feature type="domain" description="RmlD-like substrate binding" evidence="7">
    <location>
        <begin position="119"/>
        <end position="266"/>
    </location>
</feature>
<dbReference type="InterPro" id="IPR029903">
    <property type="entry name" value="RmlD-like-bd"/>
</dbReference>
<accession>A0A8T0F5P3</accession>
<organism evidence="8 9">
    <name type="scientific">Argiope bruennichi</name>
    <name type="common">Wasp spider</name>
    <name type="synonym">Aranea bruennichi</name>
    <dbReference type="NCBI Taxonomy" id="94029"/>
    <lineage>
        <taxon>Eukaryota</taxon>
        <taxon>Metazoa</taxon>
        <taxon>Ecdysozoa</taxon>
        <taxon>Arthropoda</taxon>
        <taxon>Chelicerata</taxon>
        <taxon>Arachnida</taxon>
        <taxon>Araneae</taxon>
        <taxon>Araneomorphae</taxon>
        <taxon>Entelegynae</taxon>
        <taxon>Araneoidea</taxon>
        <taxon>Araneidae</taxon>
        <taxon>Argiope</taxon>
    </lineage>
</organism>
<protein>
    <recommendedName>
        <fullName evidence="3">Methionine adenosyltransferase 2 subunit beta</fullName>
    </recommendedName>
    <alternativeName>
        <fullName evidence="4">Methionine adenosyltransferase II beta</fullName>
    </alternativeName>
</protein>
<dbReference type="Pfam" id="PF04321">
    <property type="entry name" value="RmlD_sub_bind"/>
    <property type="match status" value="2"/>
</dbReference>
<dbReference type="GO" id="GO:0048270">
    <property type="term" value="F:methionine adenosyltransferase regulator activity"/>
    <property type="evidence" value="ECO:0007669"/>
    <property type="project" value="TreeGrafter"/>
</dbReference>
<comment type="subunit">
    <text evidence="6">Heterotrimer; composed of a catalytic MAT2A homodimer that binds one regulatory MAT2B chain. Heterohexamer; composed of a central, catalytic MAT2A homotetramer flanked on either side by a regulatory MAT2B chain. NADP binding increases the affinity for MAT2A.</text>
</comment>
<evidence type="ECO:0000256" key="3">
    <source>
        <dbReference type="ARBA" id="ARBA00021596"/>
    </source>
</evidence>
<dbReference type="PANTHER" id="PTHR10491">
    <property type="entry name" value="DTDP-4-DEHYDRORHAMNOSE REDUCTASE"/>
    <property type="match status" value="1"/>
</dbReference>
<comment type="function">
    <text evidence="5">Regulatory subunit of S-adenosylmethionine synthetase 2, an enzyme that catalyzes the formation of S-adenosylmethionine from methionine and ATP. Regulates MAT2A catalytic activity by changing its kinetic properties, increasing its affinity for L-methionine. Can bind NADP (in vitro).</text>
</comment>
<dbReference type="GO" id="GO:0006556">
    <property type="term" value="P:S-adenosylmethionine biosynthetic process"/>
    <property type="evidence" value="ECO:0007669"/>
    <property type="project" value="TreeGrafter"/>
</dbReference>
<comment type="similarity">
    <text evidence="2">Belongs to the dTDP-4-dehydrorhamnose reductase family. MAT2B subfamily.</text>
</comment>